<evidence type="ECO:0000313" key="3">
    <source>
        <dbReference type="Proteomes" id="UP000236370"/>
    </source>
</evidence>
<gene>
    <name evidence="2" type="ORF">CK820_G0054200</name>
</gene>
<dbReference type="AlphaFoldDB" id="A0A2J8IQ43"/>
<dbReference type="STRING" id="9598.ENSPTRP00000077855"/>
<reference evidence="2 3" key="1">
    <citation type="submission" date="2017-12" db="EMBL/GenBank/DDBJ databases">
        <title>High-resolution comparative analysis of great ape genomes.</title>
        <authorList>
            <person name="Pollen A."/>
            <person name="Hastie A."/>
            <person name="Hormozdiari F."/>
            <person name="Dougherty M."/>
            <person name="Liu R."/>
            <person name="Chaisson M."/>
            <person name="Hoppe E."/>
            <person name="Hill C."/>
            <person name="Pang A."/>
            <person name="Hillier L."/>
            <person name="Baker C."/>
            <person name="Armstrong J."/>
            <person name="Shendure J."/>
            <person name="Paten B."/>
            <person name="Wilson R."/>
            <person name="Chao H."/>
            <person name="Schneider V."/>
            <person name="Ventura M."/>
            <person name="Kronenberg Z."/>
            <person name="Murali S."/>
            <person name="Gordon D."/>
            <person name="Cantsilieris S."/>
            <person name="Munson K."/>
            <person name="Nelson B."/>
            <person name="Raja A."/>
            <person name="Underwood J."/>
            <person name="Diekhans M."/>
            <person name="Fiddes I."/>
            <person name="Haussler D."/>
            <person name="Eichler E."/>
        </authorList>
    </citation>
    <scope>NUCLEOTIDE SEQUENCE [LARGE SCALE GENOMIC DNA]</scope>
    <source>
        <strain evidence="2">Yerkes chimp pedigree #C0471</strain>
    </source>
</reference>
<proteinExistence type="predicted"/>
<comment type="caution">
    <text evidence="2">The sequence shown here is derived from an EMBL/GenBank/DDBJ whole genome shotgun (WGS) entry which is preliminary data.</text>
</comment>
<organism evidence="2 3">
    <name type="scientific">Pan troglodytes</name>
    <name type="common">Chimpanzee</name>
    <dbReference type="NCBI Taxonomy" id="9598"/>
    <lineage>
        <taxon>Eukaryota</taxon>
        <taxon>Metazoa</taxon>
        <taxon>Chordata</taxon>
        <taxon>Craniata</taxon>
        <taxon>Vertebrata</taxon>
        <taxon>Euteleostomi</taxon>
        <taxon>Mammalia</taxon>
        <taxon>Eutheria</taxon>
        <taxon>Euarchontoglires</taxon>
        <taxon>Primates</taxon>
        <taxon>Haplorrhini</taxon>
        <taxon>Catarrhini</taxon>
        <taxon>Hominidae</taxon>
        <taxon>Pan</taxon>
    </lineage>
</organism>
<protein>
    <submittedName>
        <fullName evidence="2">ZNF728 isoform 2</fullName>
    </submittedName>
</protein>
<feature type="non-terminal residue" evidence="2">
    <location>
        <position position="1"/>
    </location>
</feature>
<dbReference type="EMBL" id="NBAG03000641">
    <property type="protein sequence ID" value="PNI12637.1"/>
    <property type="molecule type" value="Genomic_DNA"/>
</dbReference>
<evidence type="ECO:0000256" key="1">
    <source>
        <dbReference type="SAM" id="MobiDB-lite"/>
    </source>
</evidence>
<sequence length="75" mass="8318">EQGKEPWNMKRHELVKEPPGRTGHELWLRKLELSLGTAIGTKVCRPASIALNGYHSPGLWKTQDLSQTVAGRSLG</sequence>
<name>A0A2J8IQ43_PANTR</name>
<accession>A0A2J8IQ43</accession>
<feature type="region of interest" description="Disordered" evidence="1">
    <location>
        <begin position="1"/>
        <end position="20"/>
    </location>
</feature>
<dbReference type="Proteomes" id="UP000236370">
    <property type="component" value="Unassembled WGS sequence"/>
</dbReference>
<evidence type="ECO:0000313" key="2">
    <source>
        <dbReference type="EMBL" id="PNI12637.1"/>
    </source>
</evidence>